<keyword evidence="2" id="KW-1185">Reference proteome</keyword>
<dbReference type="PANTHER" id="PTHR35309:SF4">
    <property type="entry name" value="TOCOPHEROL CYCLASE"/>
    <property type="match status" value="1"/>
</dbReference>
<dbReference type="SUPFAM" id="SSF159245">
    <property type="entry name" value="AttH-like"/>
    <property type="match status" value="1"/>
</dbReference>
<sequence>MNKHKHPEIFQKKSYNKAYFEGWYYKQVTADGKNTVSFIPGVNFDKSGAKSFIQCLHLNQNNGLNAYMVNYPIEAFSTNDNPFSVSINNSEFSMDCIKLDIDSEKLKVNGNVKLMNLTPIQTSAFNPNIMGFFSYIPFMECKHGLISMSHGLTGSLNINGEEIDFTGGKGYIEKDWGRSFPNSYVWIQSNHFEDRTTGLFCSVAKIPFLSFSFTGFICNLIHQGKEYRFATYNGSKLIVKERTDTNVHLELRNNRYCLEIKGEVVLFKKLLAPKMGAMDKTIKEGLSGKVEILLKDKKGHTILESKSYQCGMELVNKLLPK</sequence>
<dbReference type="InterPro" id="IPR025893">
    <property type="entry name" value="Tocopherol_cyclase"/>
</dbReference>
<dbReference type="EMBL" id="FOJI01000011">
    <property type="protein sequence ID" value="SEW34337.1"/>
    <property type="molecule type" value="Genomic_DNA"/>
</dbReference>
<dbReference type="AlphaFoldDB" id="A0A1I0R205"/>
<protein>
    <submittedName>
        <fullName evidence="1">Tocopherol cyclase</fullName>
    </submittedName>
</protein>
<dbReference type="GO" id="GO:0009976">
    <property type="term" value="F:tocopherol cyclase activity"/>
    <property type="evidence" value="ECO:0007669"/>
    <property type="project" value="InterPro"/>
</dbReference>
<dbReference type="Proteomes" id="UP000199701">
    <property type="component" value="Unassembled WGS sequence"/>
</dbReference>
<dbReference type="RefSeq" id="WP_092455054.1">
    <property type="nucleotide sequence ID" value="NZ_FOJI01000011.1"/>
</dbReference>
<reference evidence="1 2" key="1">
    <citation type="submission" date="2016-10" db="EMBL/GenBank/DDBJ databases">
        <authorList>
            <person name="de Groot N.N."/>
        </authorList>
    </citation>
    <scope>NUCLEOTIDE SEQUENCE [LARGE SCALE GENOMIC DNA]</scope>
    <source>
        <strain evidence="1 2">DSM 9179</strain>
    </source>
</reference>
<evidence type="ECO:0000313" key="2">
    <source>
        <dbReference type="Proteomes" id="UP000199701"/>
    </source>
</evidence>
<proteinExistence type="predicted"/>
<accession>A0A1I0R205</accession>
<dbReference type="Pfam" id="PF14249">
    <property type="entry name" value="Tocopherol_cycl"/>
    <property type="match status" value="1"/>
</dbReference>
<organism evidence="1 2">
    <name type="scientific">[Clostridium] fimetarium</name>
    <dbReference type="NCBI Taxonomy" id="99656"/>
    <lineage>
        <taxon>Bacteria</taxon>
        <taxon>Bacillati</taxon>
        <taxon>Bacillota</taxon>
        <taxon>Clostridia</taxon>
        <taxon>Lachnospirales</taxon>
        <taxon>Lachnospiraceae</taxon>
    </lineage>
</organism>
<dbReference type="OrthoDB" id="9772627at2"/>
<dbReference type="PANTHER" id="PTHR35309">
    <property type="match status" value="1"/>
</dbReference>
<gene>
    <name evidence="1" type="ORF">SAMN05421659_11149</name>
</gene>
<name>A0A1I0R205_9FIRM</name>
<evidence type="ECO:0000313" key="1">
    <source>
        <dbReference type="EMBL" id="SEW34337.1"/>
    </source>
</evidence>
<dbReference type="STRING" id="99656.SAMN05421659_11149"/>